<organism evidence="2 3">
    <name type="scientific">Sediminimonas qiaohouensis</name>
    <dbReference type="NCBI Taxonomy" id="552061"/>
    <lineage>
        <taxon>Bacteria</taxon>
        <taxon>Pseudomonadati</taxon>
        <taxon>Pseudomonadota</taxon>
        <taxon>Alphaproteobacteria</taxon>
        <taxon>Rhodobacterales</taxon>
        <taxon>Roseobacteraceae</taxon>
        <taxon>Sediminimonas</taxon>
    </lineage>
</organism>
<dbReference type="InterPro" id="IPR021516">
    <property type="entry name" value="DUF3179"/>
</dbReference>
<dbReference type="AlphaFoldDB" id="A0A7C9LQG6"/>
<gene>
    <name evidence="2" type="ORF">FH759_02615</name>
</gene>
<dbReference type="Proteomes" id="UP000483078">
    <property type="component" value="Unassembled WGS sequence"/>
</dbReference>
<reference evidence="2 3" key="1">
    <citation type="submission" date="2019-06" db="EMBL/GenBank/DDBJ databases">
        <title>Enrichment of Autotrophic Halophilic Microorganisms from Red Sea Brine Pool Using Microbial Electrosynthesis System.</title>
        <authorList>
            <person name="Alqahtani M.F."/>
            <person name="Bajracharya S."/>
            <person name="Katuri K.P."/>
            <person name="Ali M."/>
            <person name="Saikaly P.E."/>
        </authorList>
    </citation>
    <scope>NUCLEOTIDE SEQUENCE [LARGE SCALE GENOMIC DNA]</scope>
    <source>
        <strain evidence="2">MES6</strain>
    </source>
</reference>
<evidence type="ECO:0000313" key="3">
    <source>
        <dbReference type="Proteomes" id="UP000483078"/>
    </source>
</evidence>
<feature type="signal peptide" evidence="1">
    <location>
        <begin position="1"/>
        <end position="26"/>
    </location>
</feature>
<dbReference type="Pfam" id="PF11376">
    <property type="entry name" value="DUF3179"/>
    <property type="match status" value="1"/>
</dbReference>
<name>A0A7C9LQG6_9RHOB</name>
<protein>
    <submittedName>
        <fullName evidence="2">DUF3179 domain-containing protein</fullName>
    </submittedName>
</protein>
<accession>A0A7C9LQG6</accession>
<sequence>MPRLILAATAAIAATLALSAAPAATAYPAMWEDEWPQTDFDKSAIDDWSEIISGGPPKDGIPALSDPEFLPADAETRLSPREPVITVAIEGARPRAYPIRYLMWHEIVNDEVADIPIAVTFCPLCNSGMTFDRRVGDRVLWFGVSGKLRNSDMIMYDRQTQSWWQQAVGRGIVGRMTGVELKSLPTWMESWKAFRTAHPDGLVMDEPSYSRAYGQNPYRNYDSAREPFLYDGEDPPHGIDPLVRVLRVGGRAWPLTRLREEGRITEAGLTITWQSGQASALDTASIGQGRDVGNVRVRDGHGRDVAHDLMFAFAFHAFWPDGEWMLGKDGAASAD</sequence>
<dbReference type="RefSeq" id="WP_273248125.1">
    <property type="nucleotide sequence ID" value="NZ_VENJ01000003.1"/>
</dbReference>
<dbReference type="EMBL" id="VENJ01000003">
    <property type="protein sequence ID" value="MTJ03576.1"/>
    <property type="molecule type" value="Genomic_DNA"/>
</dbReference>
<comment type="caution">
    <text evidence="2">The sequence shown here is derived from an EMBL/GenBank/DDBJ whole genome shotgun (WGS) entry which is preliminary data.</text>
</comment>
<evidence type="ECO:0000313" key="2">
    <source>
        <dbReference type="EMBL" id="MTJ03576.1"/>
    </source>
</evidence>
<evidence type="ECO:0000256" key="1">
    <source>
        <dbReference type="SAM" id="SignalP"/>
    </source>
</evidence>
<keyword evidence="1" id="KW-0732">Signal</keyword>
<proteinExistence type="predicted"/>
<feature type="chain" id="PRO_5028872224" evidence="1">
    <location>
        <begin position="27"/>
        <end position="335"/>
    </location>
</feature>